<dbReference type="Proteomes" id="UP000238348">
    <property type="component" value="Chromosome"/>
</dbReference>
<reference evidence="2 3" key="1">
    <citation type="submission" date="2015-09" db="EMBL/GenBank/DDBJ databases">
        <title>Sorangium comparison.</title>
        <authorList>
            <person name="Zaburannyi N."/>
            <person name="Bunk B."/>
            <person name="Overmann J."/>
            <person name="Mueller R."/>
        </authorList>
    </citation>
    <scope>NUCLEOTIDE SEQUENCE [LARGE SCALE GENOMIC DNA]</scope>
    <source>
        <strain evidence="2 3">So ce26</strain>
    </source>
</reference>
<dbReference type="AlphaFoldDB" id="A0A2L0EHK4"/>
<accession>A0A2L0EHK4</accession>
<dbReference type="EMBL" id="CP012673">
    <property type="protein sequence ID" value="AUX38784.1"/>
    <property type="molecule type" value="Genomic_DNA"/>
</dbReference>
<feature type="compositionally biased region" description="Basic and acidic residues" evidence="1">
    <location>
        <begin position="1"/>
        <end position="10"/>
    </location>
</feature>
<protein>
    <submittedName>
        <fullName evidence="2">Uncharacterized protein</fullName>
    </submittedName>
</protein>
<sequence length="189" mass="20675">MVDREPDIAERGPLARGSLLQQRHADHDLPGGEQAPGELGRLRCSSRSRASTGPWGGRRLLLANAVRVREDHPRRRQALLLARACSSPRCWIEAEQPADGLVNHPGRLAIPEGDGAAQDAGERGNHGDPGGGIDRRELTEPHARRLGRGWVHAVRGGSIRRHAPLKLRGKRRFATVRPRTGILAGFLTR</sequence>
<feature type="region of interest" description="Disordered" evidence="1">
    <location>
        <begin position="1"/>
        <end position="56"/>
    </location>
</feature>
<organism evidence="2 3">
    <name type="scientific">Sorangium cellulosum</name>
    <name type="common">Polyangium cellulosum</name>
    <dbReference type="NCBI Taxonomy" id="56"/>
    <lineage>
        <taxon>Bacteria</taxon>
        <taxon>Pseudomonadati</taxon>
        <taxon>Myxococcota</taxon>
        <taxon>Polyangia</taxon>
        <taxon>Polyangiales</taxon>
        <taxon>Polyangiaceae</taxon>
        <taxon>Sorangium</taxon>
    </lineage>
</organism>
<evidence type="ECO:0000256" key="1">
    <source>
        <dbReference type="SAM" id="MobiDB-lite"/>
    </source>
</evidence>
<evidence type="ECO:0000313" key="3">
    <source>
        <dbReference type="Proteomes" id="UP000238348"/>
    </source>
</evidence>
<name>A0A2L0EHK4_SORCE</name>
<feature type="region of interest" description="Disordered" evidence="1">
    <location>
        <begin position="111"/>
        <end position="141"/>
    </location>
</feature>
<evidence type="ECO:0000313" key="2">
    <source>
        <dbReference type="EMBL" id="AUX38784.1"/>
    </source>
</evidence>
<proteinExistence type="predicted"/>
<gene>
    <name evidence="2" type="ORF">SOCE26_001620</name>
</gene>